<evidence type="ECO:0000313" key="4">
    <source>
        <dbReference type="Proteomes" id="UP000008712"/>
    </source>
</evidence>
<feature type="chain" id="PRO_5003187381" evidence="2">
    <location>
        <begin position="20"/>
        <end position="108"/>
    </location>
</feature>
<proteinExistence type="predicted"/>
<gene>
    <name evidence="3" type="ordered locus">MSB_A0601</name>
</gene>
<keyword evidence="3" id="KW-0449">Lipoprotein</keyword>
<dbReference type="Proteomes" id="UP000008712">
    <property type="component" value="Chromosome"/>
</dbReference>
<dbReference type="PROSITE" id="PS51257">
    <property type="entry name" value="PROKAR_LIPOPROTEIN"/>
    <property type="match status" value="1"/>
</dbReference>
<feature type="compositionally biased region" description="Polar residues" evidence="1">
    <location>
        <begin position="30"/>
        <end position="39"/>
    </location>
</feature>
<evidence type="ECO:0000256" key="1">
    <source>
        <dbReference type="SAM" id="MobiDB-lite"/>
    </source>
</evidence>
<dbReference type="InterPro" id="IPR054816">
    <property type="entry name" value="Lipoprotein_mollicutes-type_CS"/>
</dbReference>
<feature type="compositionally biased region" description="Basic and acidic residues" evidence="1">
    <location>
        <begin position="40"/>
        <end position="55"/>
    </location>
</feature>
<evidence type="ECO:0000313" key="3">
    <source>
        <dbReference type="EMBL" id="ADR24542.1"/>
    </source>
</evidence>
<organism evidence="3 4">
    <name type="scientific">Mycoplasma leachii (strain DSM 21131 / NCTC 10133 / N29 / PG50)</name>
    <dbReference type="NCBI Taxonomy" id="880447"/>
    <lineage>
        <taxon>Bacteria</taxon>
        <taxon>Bacillati</taxon>
        <taxon>Mycoplasmatota</taxon>
        <taxon>Mollicutes</taxon>
        <taxon>Mycoplasmataceae</taxon>
        <taxon>Mycoplasma</taxon>
    </lineage>
</organism>
<dbReference type="NCBIfam" id="NF038029">
    <property type="entry name" value="LP_plasma"/>
    <property type="match status" value="1"/>
</dbReference>
<dbReference type="EMBL" id="CP002108">
    <property type="protein sequence ID" value="ADR24542.1"/>
    <property type="molecule type" value="Genomic_DNA"/>
</dbReference>
<keyword evidence="4" id="KW-1185">Reference proteome</keyword>
<reference evidence="3 4" key="2">
    <citation type="journal article" date="2012" name="J. Bacteriol.">
        <title>Complete Genome Sequences of Mycoplasma leachii Strain PG50T and the Pathogenic Mycoplasma mycoides subsp. mycoides Small Colony Biotype Strain Gladysdale.</title>
        <authorList>
            <person name="Wise K.S."/>
            <person name="Calcutt M.J."/>
            <person name="Foecking M.F."/>
            <person name="Madupu R."/>
            <person name="Deboy R.T."/>
            <person name="Roske K."/>
            <person name="Hvinden M.L."/>
            <person name="Martin T.R."/>
            <person name="Durkin A.S."/>
            <person name="Glass J.I."/>
            <person name="Methe B.A."/>
        </authorList>
    </citation>
    <scope>NUCLEOTIDE SEQUENCE [LARGE SCALE GENOMIC DNA]</scope>
    <source>
        <strain evidence="4">DSM 21131 / NCTC 10133 / N29 / PG50</strain>
    </source>
</reference>
<feature type="region of interest" description="Disordered" evidence="1">
    <location>
        <begin position="26"/>
        <end position="69"/>
    </location>
</feature>
<protein>
    <submittedName>
        <fullName evidence="3">Putative lipoprotein</fullName>
    </submittedName>
</protein>
<dbReference type="RefSeq" id="WP_013447876.1">
    <property type="nucleotide sequence ID" value="NC_014751.1"/>
</dbReference>
<dbReference type="HOGENOM" id="CLU_2288427_0_0_14"/>
<dbReference type="AlphaFoldDB" id="E4PUK5"/>
<sequence length="108" mass="11734">MKKLLTLLSSVGLIASTSAAVVACGDRSNTEMNNNGTSEKPSEMTKEDKDNDSKPTEGAGSSTGKSTEGAGALKVSYSLNNSELDSYWNSYILDLFFFFFFLKKKKKI</sequence>
<name>E4PUK5_MYCLG</name>
<accession>E4PUK5</accession>
<dbReference type="NCBIfam" id="NF045726">
    <property type="entry name" value="XXplasma_LP"/>
    <property type="match status" value="1"/>
</dbReference>
<evidence type="ECO:0000256" key="2">
    <source>
        <dbReference type="SAM" id="SignalP"/>
    </source>
</evidence>
<feature type="signal peptide" evidence="2">
    <location>
        <begin position="1"/>
        <end position="19"/>
    </location>
</feature>
<dbReference type="KEGG" id="mlc:MSB_A0601"/>
<keyword evidence="2" id="KW-0732">Signal</keyword>
<reference evidence="4" key="1">
    <citation type="submission" date="2010-07" db="EMBL/GenBank/DDBJ databases">
        <title>Genome sequence of Mycoplasma leachii PG50 MU clone A8.</title>
        <authorList>
            <person name="Wise K."/>
            <person name="Calcutt M.J."/>
            <person name="Foecking M.F."/>
            <person name="Madupu R."/>
            <person name="DeBoy R.T."/>
            <person name="Roske K."/>
            <person name="Martin T.R."/>
            <person name="Hvinden M.L."/>
            <person name="Durkin A.S."/>
            <person name="Glass J."/>
            <person name="Methe B.A."/>
        </authorList>
    </citation>
    <scope>NUCLEOTIDE SEQUENCE [LARGE SCALE GENOMIC DNA]</scope>
    <source>
        <strain evidence="4">DSM 21131 / NCTC 10133 / N29 / PG50</strain>
    </source>
</reference>